<evidence type="ECO:0000259" key="2">
    <source>
        <dbReference type="Pfam" id="PF25202"/>
    </source>
</evidence>
<gene>
    <name evidence="3" type="ORF">D3250_08725</name>
</gene>
<feature type="domain" description="DUF7834" evidence="2">
    <location>
        <begin position="238"/>
        <end position="477"/>
    </location>
</feature>
<keyword evidence="4" id="KW-1185">Reference proteome</keyword>
<comment type="caution">
    <text evidence="3">The sequence shown here is derived from an EMBL/GenBank/DDBJ whole genome shotgun (WGS) entry which is preliminary data.</text>
</comment>
<dbReference type="InterPro" id="IPR057156">
    <property type="entry name" value="DUF7834"/>
</dbReference>
<evidence type="ECO:0000313" key="3">
    <source>
        <dbReference type="EMBL" id="RJN32144.1"/>
    </source>
</evidence>
<organism evidence="3 4">
    <name type="scientific">Nesterenkonia natronophila</name>
    <dbReference type="NCBI Taxonomy" id="2174932"/>
    <lineage>
        <taxon>Bacteria</taxon>
        <taxon>Bacillati</taxon>
        <taxon>Actinomycetota</taxon>
        <taxon>Actinomycetes</taxon>
        <taxon>Micrococcales</taxon>
        <taxon>Micrococcaceae</taxon>
        <taxon>Nesterenkonia</taxon>
    </lineage>
</organism>
<reference evidence="3 4" key="1">
    <citation type="submission" date="2018-09" db="EMBL/GenBank/DDBJ databases">
        <title>Nesterenkonia natronophila sp. nov., an alkaliphilic actinobacteriume isolated from a soda lake, and emended description of the genus Nesterenkonia.</title>
        <authorList>
            <person name="Menes R.J."/>
            <person name="Iriarte A."/>
        </authorList>
    </citation>
    <scope>NUCLEOTIDE SEQUENCE [LARGE SCALE GENOMIC DNA]</scope>
    <source>
        <strain evidence="3 4">M8</strain>
    </source>
</reference>
<dbReference type="PANTHER" id="PTHR35149:SF1">
    <property type="entry name" value="DUF5655 DOMAIN-CONTAINING PROTEIN"/>
    <property type="match status" value="1"/>
</dbReference>
<dbReference type="EMBL" id="QYZP01000002">
    <property type="protein sequence ID" value="RJN32144.1"/>
    <property type="molecule type" value="Genomic_DNA"/>
</dbReference>
<dbReference type="Pfam" id="PF03235">
    <property type="entry name" value="GmrSD_N"/>
    <property type="match status" value="1"/>
</dbReference>
<accession>A0A3A4FBG7</accession>
<protein>
    <submittedName>
        <fullName evidence="3">DUF262 domain-containing protein</fullName>
    </submittedName>
</protein>
<dbReference type="RefSeq" id="WP_119902933.1">
    <property type="nucleotide sequence ID" value="NZ_QYZP01000002.1"/>
</dbReference>
<evidence type="ECO:0000313" key="4">
    <source>
        <dbReference type="Proteomes" id="UP000266615"/>
    </source>
</evidence>
<dbReference type="AlphaFoldDB" id="A0A3A4FBG7"/>
<proteinExistence type="predicted"/>
<dbReference type="OrthoDB" id="9798761at2"/>
<dbReference type="InterPro" id="IPR004919">
    <property type="entry name" value="GmrSD_N"/>
</dbReference>
<dbReference type="Pfam" id="PF25202">
    <property type="entry name" value="DUF7834"/>
    <property type="match status" value="1"/>
</dbReference>
<dbReference type="Proteomes" id="UP000266615">
    <property type="component" value="Unassembled WGS sequence"/>
</dbReference>
<dbReference type="PANTHER" id="PTHR35149">
    <property type="entry name" value="SLL5132 PROTEIN"/>
    <property type="match status" value="1"/>
</dbReference>
<sequence length="495" mass="57366">MTARFSALFVEDADSFWLGARPRSARSAPKVHSSTTPGAESYRSITVDNMTINPEMLQFVSVDELLGTHAPDLRIPDFQRPYSWSPRIGAQLFTDVAEALDSRPEHSYIMGTVILLRRPKESHFEVVDGQQRILTLHLLRALLRGQRIRHLQAGDTAIHHVHQELSRRVSDLERSQGCVDRYRDFLDAKVKVLRIVTDDEDEAFQFFDSQNFRGKSLRPHDLLKAFHLREMVDASTAEQRAVVERWERADENELDRLFGTYLARIHWWSRNMPAHSFATDDLDIFKGVRRSTRRLPGAEYHRAAKAVLPGLQDWSYPDADPATRRDLKRAQHQLDAPVAAGKYFFDYAAFMLEEYERLDEELFSDVNTAGFTSAELTVFHEGARFRYCRELYVAAALYYTNKYSETDMPQVRDHLFRWAYSLRLAYERLSWRTTDNYARGLRTNMEGLNKVNLFSAIRDSLDPREIKLENMSAPPTARTDNPEDARLLTLLKETR</sequence>
<evidence type="ECO:0000259" key="1">
    <source>
        <dbReference type="Pfam" id="PF03235"/>
    </source>
</evidence>
<feature type="domain" description="GmrSD restriction endonucleases N-terminal" evidence="1">
    <location>
        <begin position="68"/>
        <end position="227"/>
    </location>
</feature>
<name>A0A3A4FBG7_9MICC</name>